<dbReference type="EMBL" id="SDRB02004502">
    <property type="protein sequence ID" value="THG15766.1"/>
    <property type="molecule type" value="Genomic_DNA"/>
</dbReference>
<protein>
    <submittedName>
        <fullName evidence="1">Uncharacterized protein</fullName>
    </submittedName>
</protein>
<keyword evidence="2" id="KW-1185">Reference proteome</keyword>
<accession>A0A4S4EIP9</accession>
<reference evidence="1 2" key="1">
    <citation type="journal article" date="2018" name="Proc. Natl. Acad. Sci. U.S.A.">
        <title>Draft genome sequence of Camellia sinensis var. sinensis provides insights into the evolution of the tea genome and tea quality.</title>
        <authorList>
            <person name="Wei C."/>
            <person name="Yang H."/>
            <person name="Wang S."/>
            <person name="Zhao J."/>
            <person name="Liu C."/>
            <person name="Gao L."/>
            <person name="Xia E."/>
            <person name="Lu Y."/>
            <person name="Tai Y."/>
            <person name="She G."/>
            <person name="Sun J."/>
            <person name="Cao H."/>
            <person name="Tong W."/>
            <person name="Gao Q."/>
            <person name="Li Y."/>
            <person name="Deng W."/>
            <person name="Jiang X."/>
            <person name="Wang W."/>
            <person name="Chen Q."/>
            <person name="Zhang S."/>
            <person name="Li H."/>
            <person name="Wu J."/>
            <person name="Wang P."/>
            <person name="Li P."/>
            <person name="Shi C."/>
            <person name="Zheng F."/>
            <person name="Jian J."/>
            <person name="Huang B."/>
            <person name="Shan D."/>
            <person name="Shi M."/>
            <person name="Fang C."/>
            <person name="Yue Y."/>
            <person name="Li F."/>
            <person name="Li D."/>
            <person name="Wei S."/>
            <person name="Han B."/>
            <person name="Jiang C."/>
            <person name="Yin Y."/>
            <person name="Xia T."/>
            <person name="Zhang Z."/>
            <person name="Bennetzen J.L."/>
            <person name="Zhao S."/>
            <person name="Wan X."/>
        </authorList>
    </citation>
    <scope>NUCLEOTIDE SEQUENCE [LARGE SCALE GENOMIC DNA]</scope>
    <source>
        <strain evidence="2">cv. Shuchazao</strain>
        <tissue evidence="1">Leaf</tissue>
    </source>
</reference>
<name>A0A4S4EIP9_CAMSN</name>
<proteinExistence type="predicted"/>
<comment type="caution">
    <text evidence="1">The sequence shown here is derived from an EMBL/GenBank/DDBJ whole genome shotgun (WGS) entry which is preliminary data.</text>
</comment>
<sequence length="152" mass="16493">MGKEAKVAMEIAIHDFNTQTTTNQSLILRLHIPIISNQSEPFQAALAESATPKTESGNIGAIVDNSSSRMGKEAKVAMEIAIHDFNTQTTTNQSLLRLHIPMISKQSEPIQAALAVTLWKVAVKVEAFKLQVGNPLDEMTMLDSLNRGHGGT</sequence>
<dbReference type="Proteomes" id="UP000306102">
    <property type="component" value="Unassembled WGS sequence"/>
</dbReference>
<evidence type="ECO:0000313" key="1">
    <source>
        <dbReference type="EMBL" id="THG15766.1"/>
    </source>
</evidence>
<evidence type="ECO:0000313" key="2">
    <source>
        <dbReference type="Proteomes" id="UP000306102"/>
    </source>
</evidence>
<gene>
    <name evidence="1" type="ORF">TEA_005678</name>
</gene>
<organism evidence="1 2">
    <name type="scientific">Camellia sinensis var. sinensis</name>
    <name type="common">China tea</name>
    <dbReference type="NCBI Taxonomy" id="542762"/>
    <lineage>
        <taxon>Eukaryota</taxon>
        <taxon>Viridiplantae</taxon>
        <taxon>Streptophyta</taxon>
        <taxon>Embryophyta</taxon>
        <taxon>Tracheophyta</taxon>
        <taxon>Spermatophyta</taxon>
        <taxon>Magnoliopsida</taxon>
        <taxon>eudicotyledons</taxon>
        <taxon>Gunneridae</taxon>
        <taxon>Pentapetalae</taxon>
        <taxon>asterids</taxon>
        <taxon>Ericales</taxon>
        <taxon>Theaceae</taxon>
        <taxon>Camellia</taxon>
    </lineage>
</organism>
<dbReference type="AlphaFoldDB" id="A0A4S4EIP9"/>